<evidence type="ECO:0000259" key="2">
    <source>
        <dbReference type="Pfam" id="PF25281"/>
    </source>
</evidence>
<name>A0A3Q0SE11_AMPCI</name>
<dbReference type="InterPro" id="IPR056617">
    <property type="entry name" value="MAP1B/S_N"/>
</dbReference>
<proteinExistence type="predicted"/>
<dbReference type="Ensembl" id="ENSACIT00000023795.1">
    <property type="protein sequence ID" value="ENSACIP00000023184.1"/>
    <property type="gene ID" value="ENSACIG00000017992.1"/>
</dbReference>
<dbReference type="InterPro" id="IPR057480">
    <property type="entry name" value="MAP1A/B/S-like_MBL"/>
</dbReference>
<dbReference type="GO" id="GO:0000226">
    <property type="term" value="P:microtubule cytoskeleton organization"/>
    <property type="evidence" value="ECO:0007669"/>
    <property type="project" value="InterPro"/>
</dbReference>
<dbReference type="PANTHER" id="PTHR13843">
    <property type="entry name" value="MICROTUBULE-ASSOCIATED PROTEIN"/>
    <property type="match status" value="1"/>
</dbReference>
<dbReference type="AlphaFoldDB" id="A0A3Q0SE11"/>
<dbReference type="Pfam" id="PF23415">
    <property type="entry name" value="MAPB1_N"/>
    <property type="match status" value="1"/>
</dbReference>
<reference evidence="3" key="1">
    <citation type="submission" date="2025-08" db="UniProtKB">
        <authorList>
            <consortium name="Ensembl"/>
        </authorList>
    </citation>
    <scope>IDENTIFICATION</scope>
</reference>
<dbReference type="GO" id="GO:0031114">
    <property type="term" value="P:regulation of microtubule depolymerization"/>
    <property type="evidence" value="ECO:0007669"/>
    <property type="project" value="TreeGrafter"/>
</dbReference>
<sequence>MASSRVLEREVQEEARRVATANLDFCLHKYSLLIIIGRTARLRHSEHISREIERGIRSWDVDLKSCNLNLYLQEFLSHHTASFKGRKCLRHCTRVLIFPSLCPVQVFALLSRESAHKLLILAGLSEEESGDVLFNKGLFSPHQLKQILTEQESSASSLPHNRIHLTLSCPNIGQWRKTLLENQPLQGPFTLHINPPEVLPAMEALGEFTSLISGTICASSPFDLLPPPTTVGFLKLSRPCCYVFPAGRGDCAFFAVNGFTVLVDGGSDSQACFWKLVRHLDRVDAVLLTHIGTENLPGVISFLDRKVAEQELRTDDSSKRLISPELGVVFFNGPSRLQVEQQAALTLQLLKKLDIRPQPMFRPQGVPIEPLTLFQKMGVGQLDLYILNPVSSTSKSQTLPLTALTSVSALLVWHPACPHEKVVRVLFPGITPQAKLLVNAGVVPADFGQTAGARNHRPGI</sequence>
<dbReference type="OMA" id="HESPELH"/>
<dbReference type="GO" id="GO:0005829">
    <property type="term" value="C:cytosol"/>
    <property type="evidence" value="ECO:0007669"/>
    <property type="project" value="TreeGrafter"/>
</dbReference>
<dbReference type="GO" id="GO:0003779">
    <property type="term" value="F:actin binding"/>
    <property type="evidence" value="ECO:0007669"/>
    <property type="project" value="TreeGrafter"/>
</dbReference>
<dbReference type="SUPFAM" id="SSF56281">
    <property type="entry name" value="Metallo-hydrolase/oxidoreductase"/>
    <property type="match status" value="1"/>
</dbReference>
<dbReference type="GeneTree" id="ENSGT00940000160221"/>
<protein>
    <recommendedName>
        <fullName evidence="5">Microtubule-associated protein 1Sb</fullName>
    </recommendedName>
</protein>
<evidence type="ECO:0000313" key="3">
    <source>
        <dbReference type="Ensembl" id="ENSACIP00000023184.1"/>
    </source>
</evidence>
<dbReference type="STRING" id="61819.ENSACIP00000023184"/>
<organism evidence="3 4">
    <name type="scientific">Amphilophus citrinellus</name>
    <name type="common">Midas cichlid</name>
    <name type="synonym">Cichlasoma citrinellum</name>
    <dbReference type="NCBI Taxonomy" id="61819"/>
    <lineage>
        <taxon>Eukaryota</taxon>
        <taxon>Metazoa</taxon>
        <taxon>Chordata</taxon>
        <taxon>Craniata</taxon>
        <taxon>Vertebrata</taxon>
        <taxon>Euteleostomi</taxon>
        <taxon>Actinopterygii</taxon>
        <taxon>Neopterygii</taxon>
        <taxon>Teleostei</taxon>
        <taxon>Neoteleostei</taxon>
        <taxon>Acanthomorphata</taxon>
        <taxon>Ovalentaria</taxon>
        <taxon>Cichlomorphae</taxon>
        <taxon>Cichliformes</taxon>
        <taxon>Cichlidae</taxon>
        <taxon>New World cichlids</taxon>
        <taxon>Cichlasomatinae</taxon>
        <taxon>Heroini</taxon>
        <taxon>Amphilophus</taxon>
    </lineage>
</organism>
<evidence type="ECO:0008006" key="5">
    <source>
        <dbReference type="Google" id="ProtNLM"/>
    </source>
</evidence>
<dbReference type="InterPro" id="IPR036866">
    <property type="entry name" value="RibonucZ/Hydroxyglut_hydro"/>
</dbReference>
<evidence type="ECO:0000313" key="4">
    <source>
        <dbReference type="Proteomes" id="UP000261340"/>
    </source>
</evidence>
<accession>A0A3Q0SE11</accession>
<feature type="domain" description="Microtubule-associated protein 1B/S N-terminal" evidence="1">
    <location>
        <begin position="32"/>
        <end position="213"/>
    </location>
</feature>
<dbReference type="GO" id="GO:0045202">
    <property type="term" value="C:synapse"/>
    <property type="evidence" value="ECO:0007669"/>
    <property type="project" value="TreeGrafter"/>
</dbReference>
<dbReference type="GO" id="GO:0030425">
    <property type="term" value="C:dendrite"/>
    <property type="evidence" value="ECO:0007669"/>
    <property type="project" value="TreeGrafter"/>
</dbReference>
<reference evidence="3" key="2">
    <citation type="submission" date="2025-09" db="UniProtKB">
        <authorList>
            <consortium name="Ensembl"/>
        </authorList>
    </citation>
    <scope>IDENTIFICATION</scope>
</reference>
<dbReference type="GO" id="GO:0005874">
    <property type="term" value="C:microtubule"/>
    <property type="evidence" value="ECO:0007669"/>
    <property type="project" value="InterPro"/>
</dbReference>
<dbReference type="InterPro" id="IPR026074">
    <property type="entry name" value="MAP1"/>
</dbReference>
<dbReference type="Pfam" id="PF25281">
    <property type="entry name" value="MBL_MAP1B"/>
    <property type="match status" value="1"/>
</dbReference>
<evidence type="ECO:0000259" key="1">
    <source>
        <dbReference type="Pfam" id="PF23415"/>
    </source>
</evidence>
<dbReference type="GO" id="GO:0007409">
    <property type="term" value="P:axonogenesis"/>
    <property type="evidence" value="ECO:0007669"/>
    <property type="project" value="TreeGrafter"/>
</dbReference>
<dbReference type="GO" id="GO:0016358">
    <property type="term" value="P:dendrite development"/>
    <property type="evidence" value="ECO:0007669"/>
    <property type="project" value="TreeGrafter"/>
</dbReference>
<dbReference type="PANTHER" id="PTHR13843:SF11">
    <property type="entry name" value="MICROTUBULE-ASSOCIATED PROTEIN 1S"/>
    <property type="match status" value="1"/>
</dbReference>
<feature type="domain" description="Microtubule-associated protein 1A/B/S-like MBL-like" evidence="2">
    <location>
        <begin position="220"/>
        <end position="437"/>
    </location>
</feature>
<dbReference type="GO" id="GO:0043025">
    <property type="term" value="C:neuronal cell body"/>
    <property type="evidence" value="ECO:0007669"/>
    <property type="project" value="TreeGrafter"/>
</dbReference>
<dbReference type="GO" id="GO:0005875">
    <property type="term" value="C:microtubule associated complex"/>
    <property type="evidence" value="ECO:0007669"/>
    <property type="project" value="TreeGrafter"/>
</dbReference>
<dbReference type="GO" id="GO:0008017">
    <property type="term" value="F:microtubule binding"/>
    <property type="evidence" value="ECO:0007669"/>
    <property type="project" value="InterPro"/>
</dbReference>
<keyword evidence="4" id="KW-1185">Reference proteome</keyword>
<dbReference type="Proteomes" id="UP000261340">
    <property type="component" value="Unplaced"/>
</dbReference>